<dbReference type="AlphaFoldDB" id="A0A5C3NM56"/>
<feature type="compositionally biased region" description="Basic and acidic residues" evidence="1">
    <location>
        <begin position="150"/>
        <end position="177"/>
    </location>
</feature>
<protein>
    <recommendedName>
        <fullName evidence="4">Zn(2)-C6 fungal-type domain-containing protein</fullName>
    </recommendedName>
</protein>
<keyword evidence="3" id="KW-1185">Reference proteome</keyword>
<dbReference type="Proteomes" id="UP000308197">
    <property type="component" value="Unassembled WGS sequence"/>
</dbReference>
<evidence type="ECO:0000313" key="2">
    <source>
        <dbReference type="EMBL" id="TFK78082.1"/>
    </source>
</evidence>
<name>A0A5C3NM56_9APHY</name>
<evidence type="ECO:0000313" key="3">
    <source>
        <dbReference type="Proteomes" id="UP000308197"/>
    </source>
</evidence>
<sequence length="275" mass="29728">MPPNTQDEIATLRLREAKAQVALARANVEKLEAKRVVKEAALWRSEAAEKEAKKAKKKAPPAPRSTGTAGGEDQEEKLVIVSCMLCRKAKAPCRFYTSSRSTACVRCQEKKAKCEGESPPEGVQVWKRKTQDTVDSNLEEIEVPTSKKKKTEEAPKAGPSKGKERAHLELEPEVEKARPKKITVAEGSLVSRDLFLRVLQESDEAPESGMEEGAEGMECAEEQGEKQSGKGPGKEGEGEGSGESPEGSDGQESGKELEKTGEGLGKGWEGQGPKK</sequence>
<feature type="compositionally biased region" description="Gly residues" evidence="1">
    <location>
        <begin position="262"/>
        <end position="275"/>
    </location>
</feature>
<dbReference type="EMBL" id="ML212821">
    <property type="protein sequence ID" value="TFK78082.1"/>
    <property type="molecule type" value="Genomic_DNA"/>
</dbReference>
<feature type="region of interest" description="Disordered" evidence="1">
    <location>
        <begin position="109"/>
        <end position="275"/>
    </location>
</feature>
<organism evidence="2 3">
    <name type="scientific">Polyporus arcularius HHB13444</name>
    <dbReference type="NCBI Taxonomy" id="1314778"/>
    <lineage>
        <taxon>Eukaryota</taxon>
        <taxon>Fungi</taxon>
        <taxon>Dikarya</taxon>
        <taxon>Basidiomycota</taxon>
        <taxon>Agaricomycotina</taxon>
        <taxon>Agaricomycetes</taxon>
        <taxon>Polyporales</taxon>
        <taxon>Polyporaceae</taxon>
        <taxon>Polyporus</taxon>
    </lineage>
</organism>
<dbReference type="InParanoid" id="A0A5C3NM56"/>
<feature type="compositionally biased region" description="Acidic residues" evidence="1">
    <location>
        <begin position="201"/>
        <end position="222"/>
    </location>
</feature>
<feature type="compositionally biased region" description="Basic and acidic residues" evidence="1">
    <location>
        <begin position="252"/>
        <end position="261"/>
    </location>
</feature>
<accession>A0A5C3NM56</accession>
<gene>
    <name evidence="2" type="ORF">K466DRAFT_616248</name>
</gene>
<evidence type="ECO:0008006" key="4">
    <source>
        <dbReference type="Google" id="ProtNLM"/>
    </source>
</evidence>
<feature type="compositionally biased region" description="Low complexity" evidence="1">
    <location>
        <begin position="242"/>
        <end position="251"/>
    </location>
</feature>
<reference evidence="2 3" key="1">
    <citation type="journal article" date="2019" name="Nat. Ecol. Evol.">
        <title>Megaphylogeny resolves global patterns of mushroom evolution.</title>
        <authorList>
            <person name="Varga T."/>
            <person name="Krizsan K."/>
            <person name="Foldi C."/>
            <person name="Dima B."/>
            <person name="Sanchez-Garcia M."/>
            <person name="Sanchez-Ramirez S."/>
            <person name="Szollosi G.J."/>
            <person name="Szarkandi J.G."/>
            <person name="Papp V."/>
            <person name="Albert L."/>
            <person name="Andreopoulos W."/>
            <person name="Angelini C."/>
            <person name="Antonin V."/>
            <person name="Barry K.W."/>
            <person name="Bougher N.L."/>
            <person name="Buchanan P."/>
            <person name="Buyck B."/>
            <person name="Bense V."/>
            <person name="Catcheside P."/>
            <person name="Chovatia M."/>
            <person name="Cooper J."/>
            <person name="Damon W."/>
            <person name="Desjardin D."/>
            <person name="Finy P."/>
            <person name="Geml J."/>
            <person name="Haridas S."/>
            <person name="Hughes K."/>
            <person name="Justo A."/>
            <person name="Karasinski D."/>
            <person name="Kautmanova I."/>
            <person name="Kiss B."/>
            <person name="Kocsube S."/>
            <person name="Kotiranta H."/>
            <person name="LaButti K.M."/>
            <person name="Lechner B.E."/>
            <person name="Liimatainen K."/>
            <person name="Lipzen A."/>
            <person name="Lukacs Z."/>
            <person name="Mihaltcheva S."/>
            <person name="Morgado L.N."/>
            <person name="Niskanen T."/>
            <person name="Noordeloos M.E."/>
            <person name="Ohm R.A."/>
            <person name="Ortiz-Santana B."/>
            <person name="Ovrebo C."/>
            <person name="Racz N."/>
            <person name="Riley R."/>
            <person name="Savchenko A."/>
            <person name="Shiryaev A."/>
            <person name="Soop K."/>
            <person name="Spirin V."/>
            <person name="Szebenyi C."/>
            <person name="Tomsovsky M."/>
            <person name="Tulloss R.E."/>
            <person name="Uehling J."/>
            <person name="Grigoriev I.V."/>
            <person name="Vagvolgyi C."/>
            <person name="Papp T."/>
            <person name="Martin F.M."/>
            <person name="Miettinen O."/>
            <person name="Hibbett D.S."/>
            <person name="Nagy L.G."/>
        </authorList>
    </citation>
    <scope>NUCLEOTIDE SEQUENCE [LARGE SCALE GENOMIC DNA]</scope>
    <source>
        <strain evidence="2 3">HHB13444</strain>
    </source>
</reference>
<evidence type="ECO:0000256" key="1">
    <source>
        <dbReference type="SAM" id="MobiDB-lite"/>
    </source>
</evidence>
<proteinExistence type="predicted"/>
<feature type="region of interest" description="Disordered" evidence="1">
    <location>
        <begin position="47"/>
        <end position="73"/>
    </location>
</feature>
<feature type="compositionally biased region" description="Basic and acidic residues" evidence="1">
    <location>
        <begin position="223"/>
        <end position="237"/>
    </location>
</feature>